<gene>
    <name evidence="1" type="ORF">M529_08060</name>
</gene>
<dbReference type="AlphaFoldDB" id="T0KHL9"/>
<evidence type="ECO:0000313" key="1">
    <source>
        <dbReference type="EMBL" id="EQB32783.1"/>
    </source>
</evidence>
<proteinExistence type="predicted"/>
<dbReference type="Proteomes" id="UP000015523">
    <property type="component" value="Unassembled WGS sequence"/>
</dbReference>
<dbReference type="STRING" id="1346791.M529_08060"/>
<evidence type="ECO:0000313" key="2">
    <source>
        <dbReference type="Proteomes" id="UP000015523"/>
    </source>
</evidence>
<name>T0KHL9_9SPHN</name>
<organism evidence="1 2">
    <name type="scientific">Sphingobium ummariense RL-3</name>
    <dbReference type="NCBI Taxonomy" id="1346791"/>
    <lineage>
        <taxon>Bacteria</taxon>
        <taxon>Pseudomonadati</taxon>
        <taxon>Pseudomonadota</taxon>
        <taxon>Alphaproteobacteria</taxon>
        <taxon>Sphingomonadales</taxon>
        <taxon>Sphingomonadaceae</taxon>
        <taxon>Sphingobium</taxon>
    </lineage>
</organism>
<reference evidence="1 2" key="1">
    <citation type="journal article" date="2013" name="Genome Announc.">
        <title>Draft Genome Sequence of Sphingobium ummariense Strain RL-3, a Hexachlorocyclohexane-Degrading Bacterium.</title>
        <authorList>
            <person name="Kohli P."/>
            <person name="Dua A."/>
            <person name="Sangwan N."/>
            <person name="Oldach P."/>
            <person name="Khurana J.P."/>
            <person name="Lal R."/>
        </authorList>
    </citation>
    <scope>NUCLEOTIDE SEQUENCE [LARGE SCALE GENOMIC DNA]</scope>
    <source>
        <strain evidence="1 2">RL-3</strain>
    </source>
</reference>
<accession>T0KHL9</accession>
<dbReference type="EMBL" id="AUWY01000058">
    <property type="protein sequence ID" value="EQB32783.1"/>
    <property type="molecule type" value="Genomic_DNA"/>
</dbReference>
<keyword evidence="2" id="KW-1185">Reference proteome</keyword>
<protein>
    <submittedName>
        <fullName evidence="1">Uncharacterized protein</fullName>
    </submittedName>
</protein>
<dbReference type="PATRIC" id="fig|1346791.3.peg.1551"/>
<sequence length="446" mass="48628">MAVIAVLAAHAVPDGRAQDISTALTIGAVSNALSSTLADFNNAITTAGEAIKGAGNSLQANAQNVIRDIDRVFGKNVNLTFDRMDAQQQALYRDAQRLTQQIRQATIDIASKTAAEARKTIYEADIIAYNALYSLPCRSQAARIVYLQPDRIRIGRDTAEVTLRGNFLSGPEDGIWIDGRKATVIARSATEIRAAVPREVAHGIASERSVGIRVELIDVKKSNLLLLCPSSRKKRTESLAVTLAPRRWVSLAGWIEPTSLVERTEGWSKQYESGADDNCDADRDITAQICEPSPWLVKSIDSFRITGKNGGGYAGPPSLSGDSCIKVPGRAKGKGYDRFPFGVKNCRGRGWTNWAMAYTVKTDDRITAGRHDFSEQAADQASWNIPYPAASTLREPRYRYALKANITMGDKTRVFEISDAQQLSGPISARLIDGTLTVSYDESIDN</sequence>
<comment type="caution">
    <text evidence="1">The sequence shown here is derived from an EMBL/GenBank/DDBJ whole genome shotgun (WGS) entry which is preliminary data.</text>
</comment>